<dbReference type="Proteomes" id="UP000474104">
    <property type="component" value="Unassembled WGS sequence"/>
</dbReference>
<accession>A0A9X5CAM3</accession>
<organism evidence="1 2">
    <name type="scientific">Schaedlerella arabinosiphila</name>
    <dbReference type="NCBI Taxonomy" id="2044587"/>
    <lineage>
        <taxon>Bacteria</taxon>
        <taxon>Bacillati</taxon>
        <taxon>Bacillota</taxon>
        <taxon>Clostridia</taxon>
        <taxon>Lachnospirales</taxon>
        <taxon>Lachnospiraceae</taxon>
        <taxon>Schaedlerella</taxon>
    </lineage>
</organism>
<evidence type="ECO:0000313" key="1">
    <source>
        <dbReference type="EMBL" id="NDO70997.1"/>
    </source>
</evidence>
<sequence length="141" mass="16398">MDLQNTDVKEIAKYFSDKVNNFLFQPQPIAIEQKNSSDMKDLDHYWIKLISGNTYKTDARNEHSANLAKSLVTVPFIQKRIAKTDNSRMEEVAKIMSCEHKTLQQTFSSLVFYHLQITCSEQEQQVLSNKYGADFYRLPLI</sequence>
<gene>
    <name evidence="1" type="ORF">FMM80_21005</name>
</gene>
<comment type="caution">
    <text evidence="1">The sequence shown here is derived from an EMBL/GenBank/DDBJ whole genome shotgun (WGS) entry which is preliminary data.</text>
</comment>
<reference evidence="1 2" key="1">
    <citation type="submission" date="2019-07" db="EMBL/GenBank/DDBJ databases">
        <title>Draft genome sequences of 15 bacterial species constituting the stable defined intestinal microbiota of the GM15 gnotobiotic mouse model.</title>
        <authorList>
            <person name="Elie C."/>
            <person name="Mathieu A."/>
            <person name="Saliou A."/>
            <person name="Darnaud M."/>
            <person name="Leulier F."/>
            <person name="Tamellini A."/>
        </authorList>
    </citation>
    <scope>NUCLEOTIDE SEQUENCE [LARGE SCALE GENOMIC DNA]</scope>
    <source>
        <strain evidence="2">ASF 502</strain>
    </source>
</reference>
<protein>
    <submittedName>
        <fullName evidence="1">Uncharacterized protein</fullName>
    </submittedName>
</protein>
<name>A0A9X5CAM3_9FIRM</name>
<dbReference type="OrthoDB" id="9796882at2"/>
<dbReference type="AlphaFoldDB" id="A0A9X5CAM3"/>
<dbReference type="EMBL" id="VIRB01000129">
    <property type="protein sequence ID" value="NDO70997.1"/>
    <property type="molecule type" value="Genomic_DNA"/>
</dbReference>
<proteinExistence type="predicted"/>
<evidence type="ECO:0000313" key="2">
    <source>
        <dbReference type="Proteomes" id="UP000474104"/>
    </source>
</evidence>